<dbReference type="SUPFAM" id="SSF46589">
    <property type="entry name" value="tRNA-binding arm"/>
    <property type="match status" value="1"/>
</dbReference>
<comment type="caution">
    <text evidence="18">The sequence shown here is derived from an EMBL/GenBank/DDBJ whole genome shotgun (WGS) entry which is preliminary data.</text>
</comment>
<keyword evidence="10 18" id="KW-0030">Aminoacyl-tRNA synthetase</keyword>
<evidence type="ECO:0000256" key="13">
    <source>
        <dbReference type="ARBA" id="ARBA00048823"/>
    </source>
</evidence>
<dbReference type="GO" id="GO:0005524">
    <property type="term" value="F:ATP binding"/>
    <property type="evidence" value="ECO:0007669"/>
    <property type="project" value="UniProtKB-KW"/>
</dbReference>
<dbReference type="RefSeq" id="WP_184915551.1">
    <property type="nucleotide sequence ID" value="NZ_JACHJR010000001.1"/>
</dbReference>
<gene>
    <name evidence="18" type="ORF">F4556_003034</name>
</gene>
<evidence type="ECO:0000256" key="12">
    <source>
        <dbReference type="ARBA" id="ARBA00047929"/>
    </source>
</evidence>
<evidence type="ECO:0000256" key="10">
    <source>
        <dbReference type="ARBA" id="ARBA00023146"/>
    </source>
</evidence>
<dbReference type="EMBL" id="JACHJR010000001">
    <property type="protein sequence ID" value="MBB4947499.1"/>
    <property type="molecule type" value="Genomic_DNA"/>
</dbReference>
<evidence type="ECO:0000256" key="15">
    <source>
        <dbReference type="PIRSR" id="PIRSR001529-1"/>
    </source>
</evidence>
<evidence type="ECO:0000256" key="4">
    <source>
        <dbReference type="ARBA" id="ARBA00012840"/>
    </source>
</evidence>
<dbReference type="InterPro" id="IPR010978">
    <property type="entry name" value="tRNA-bd_arm"/>
</dbReference>
<feature type="binding site" evidence="16">
    <location>
        <begin position="342"/>
        <end position="345"/>
    </location>
    <ligand>
        <name>ATP</name>
        <dbReference type="ChEBI" id="CHEBI:30616"/>
    </ligand>
</feature>
<comment type="catalytic activity">
    <reaction evidence="13">
        <text>tRNA(Ser) + L-serine + ATP = L-seryl-tRNA(Ser) + AMP + diphosphate + H(+)</text>
        <dbReference type="Rhea" id="RHEA:12292"/>
        <dbReference type="Rhea" id="RHEA-COMP:9669"/>
        <dbReference type="Rhea" id="RHEA-COMP:9703"/>
        <dbReference type="ChEBI" id="CHEBI:15378"/>
        <dbReference type="ChEBI" id="CHEBI:30616"/>
        <dbReference type="ChEBI" id="CHEBI:33019"/>
        <dbReference type="ChEBI" id="CHEBI:33384"/>
        <dbReference type="ChEBI" id="CHEBI:78442"/>
        <dbReference type="ChEBI" id="CHEBI:78533"/>
        <dbReference type="ChEBI" id="CHEBI:456215"/>
        <dbReference type="EC" id="6.1.1.11"/>
    </reaction>
</comment>
<comment type="similarity">
    <text evidence="3">Belongs to the class-II aminoacyl-tRNA synthetase family. Type-1 seryl-tRNA synthetase subfamily.</text>
</comment>
<evidence type="ECO:0000256" key="8">
    <source>
        <dbReference type="ARBA" id="ARBA00022840"/>
    </source>
</evidence>
<dbReference type="InterPro" id="IPR042103">
    <property type="entry name" value="SerRS_1_N_sf"/>
</dbReference>
<dbReference type="InterPro" id="IPR002314">
    <property type="entry name" value="aa-tRNA-synt_IIb"/>
</dbReference>
<feature type="domain" description="Aminoacyl-transfer RNA synthetases class-II family profile" evidence="17">
    <location>
        <begin position="131"/>
        <end position="401"/>
    </location>
</feature>
<dbReference type="SUPFAM" id="SSF55681">
    <property type="entry name" value="Class II aaRS and biotin synthetases"/>
    <property type="match status" value="1"/>
</dbReference>
<dbReference type="PANTHER" id="PTHR43697:SF1">
    <property type="entry name" value="SERINE--TRNA LIGASE"/>
    <property type="match status" value="1"/>
</dbReference>
<dbReference type="GO" id="GO:0006434">
    <property type="term" value="P:seryl-tRNA aminoacylation"/>
    <property type="evidence" value="ECO:0007669"/>
    <property type="project" value="UniProtKB-UniRule"/>
</dbReference>
<keyword evidence="7" id="KW-0547">Nucleotide-binding</keyword>
<evidence type="ECO:0000256" key="2">
    <source>
        <dbReference type="ARBA" id="ARBA00005045"/>
    </source>
</evidence>
<comment type="pathway">
    <text evidence="2">Aminoacyl-tRNA biosynthesis; selenocysteinyl-tRNA(Sec) biosynthesis; L-seryl-tRNA(Sec) from L-serine and tRNA(Sec): step 1/1.</text>
</comment>
<reference evidence="18 19" key="1">
    <citation type="submission" date="2020-08" db="EMBL/GenBank/DDBJ databases">
        <title>Sequencing the genomes of 1000 actinobacteria strains.</title>
        <authorList>
            <person name="Klenk H.-P."/>
        </authorList>
    </citation>
    <scope>NUCLEOTIDE SEQUENCE [LARGE SCALE GENOMIC DNA]</scope>
    <source>
        <strain evidence="18 19">DSM 44786</strain>
    </source>
</reference>
<dbReference type="InterPro" id="IPR006195">
    <property type="entry name" value="aa-tRNA-synth_II"/>
</dbReference>
<dbReference type="InterPro" id="IPR002317">
    <property type="entry name" value="Ser-tRNA-ligase_type_1"/>
</dbReference>
<dbReference type="InterPro" id="IPR033729">
    <property type="entry name" value="SerRS_core"/>
</dbReference>
<comment type="catalytic activity">
    <reaction evidence="12">
        <text>tRNA(Sec) + L-serine + ATP = L-seryl-tRNA(Sec) + AMP + diphosphate + H(+)</text>
        <dbReference type="Rhea" id="RHEA:42580"/>
        <dbReference type="Rhea" id="RHEA-COMP:9742"/>
        <dbReference type="Rhea" id="RHEA-COMP:10128"/>
        <dbReference type="ChEBI" id="CHEBI:15378"/>
        <dbReference type="ChEBI" id="CHEBI:30616"/>
        <dbReference type="ChEBI" id="CHEBI:33019"/>
        <dbReference type="ChEBI" id="CHEBI:33384"/>
        <dbReference type="ChEBI" id="CHEBI:78442"/>
        <dbReference type="ChEBI" id="CHEBI:78533"/>
        <dbReference type="ChEBI" id="CHEBI:456215"/>
        <dbReference type="EC" id="6.1.1.11"/>
    </reaction>
</comment>
<dbReference type="EC" id="6.1.1.11" evidence="4 14"/>
<protein>
    <recommendedName>
        <fullName evidence="11 14">Serine--tRNA ligase</fullName>
        <ecNumber evidence="4 14">6.1.1.11</ecNumber>
    </recommendedName>
</protein>
<dbReference type="PRINTS" id="PR00981">
    <property type="entry name" value="TRNASYNTHSER"/>
</dbReference>
<evidence type="ECO:0000256" key="14">
    <source>
        <dbReference type="NCBIfam" id="TIGR00414"/>
    </source>
</evidence>
<keyword evidence="9" id="KW-0648">Protein biosynthesis</keyword>
<feature type="binding site" evidence="15">
    <location>
        <position position="222"/>
    </location>
    <ligand>
        <name>L-serine</name>
        <dbReference type="ChEBI" id="CHEBI:33384"/>
    </ligand>
</feature>
<sequence length="416" mass="46348">MMNLELIRTNPDAVKRAAAAKRVSVDIDELIELDQKSRRATEHLDGLRHTLKTVSRQVGAGGEGREQAKALGDEIRVAELEQRNHRGRLDTLLSQVPNILAPEVPEGDDDSDNLEIRRWGTPRSFDFPKRDHLELMLDLGMVNLDGPRQFAGARSYALTGPGAMLELAVLRYAMDTVVAKGFTPVIPPVIVREQALFGTGFFPGSREETYQLPADDLYLVGTSEVGLVAMHSDSILSEEQLPIRYAGWSPCFRREAGSAGRDSRGLYRVHQFTKVEQVVICHNDPVVSEREHYGLLGNAEAILQGLDLPHRVALACSGETGLGQYRKHEVETWMPSRDSYSETHSCSTMLDFQGRRSRIRYRSGKDKIFAHTLNNTAVASPRILVAIVENYQNADGTVTVPEVLRPYMYGLEVISK</sequence>
<feature type="binding site" evidence="15">
    <location>
        <position position="374"/>
    </location>
    <ligand>
        <name>L-serine</name>
        <dbReference type="ChEBI" id="CHEBI:33384"/>
    </ligand>
</feature>
<feature type="site" description="Important for serine binding" evidence="15">
    <location>
        <position position="376"/>
    </location>
</feature>
<dbReference type="Proteomes" id="UP000573327">
    <property type="component" value="Unassembled WGS sequence"/>
</dbReference>
<dbReference type="Pfam" id="PF02403">
    <property type="entry name" value="Seryl_tRNA_N"/>
    <property type="match status" value="1"/>
</dbReference>
<accession>A0A7W7SBM5</accession>
<keyword evidence="8 16" id="KW-0067">ATP-binding</keyword>
<name>A0A7W7SBM5_9ACTN</name>
<dbReference type="CDD" id="cd00770">
    <property type="entry name" value="SerRS_core"/>
    <property type="match status" value="1"/>
</dbReference>
<dbReference type="PROSITE" id="PS50862">
    <property type="entry name" value="AA_TRNA_LIGASE_II"/>
    <property type="match status" value="1"/>
</dbReference>
<comment type="subcellular location">
    <subcellularLocation>
        <location evidence="1">Cytoplasm</location>
    </subcellularLocation>
</comment>
<dbReference type="NCBIfam" id="TIGR00414">
    <property type="entry name" value="serS"/>
    <property type="match status" value="1"/>
</dbReference>
<evidence type="ECO:0000256" key="11">
    <source>
        <dbReference type="ARBA" id="ARBA00039158"/>
    </source>
</evidence>
<dbReference type="Gene3D" id="1.10.287.40">
    <property type="entry name" value="Serine-tRNA synthetase, tRNA binding domain"/>
    <property type="match status" value="1"/>
</dbReference>
<keyword evidence="5" id="KW-0963">Cytoplasm</keyword>
<dbReference type="InterPro" id="IPR045864">
    <property type="entry name" value="aa-tRNA-synth_II/BPL/LPL"/>
</dbReference>
<evidence type="ECO:0000256" key="5">
    <source>
        <dbReference type="ARBA" id="ARBA00022490"/>
    </source>
</evidence>
<proteinExistence type="inferred from homology"/>
<dbReference type="Pfam" id="PF00587">
    <property type="entry name" value="tRNA-synt_2b"/>
    <property type="match status" value="1"/>
</dbReference>
<evidence type="ECO:0000313" key="18">
    <source>
        <dbReference type="EMBL" id="MBB4947499.1"/>
    </source>
</evidence>
<feature type="binding site" evidence="16">
    <location>
        <begin position="269"/>
        <end position="272"/>
    </location>
    <ligand>
        <name>ATP</name>
        <dbReference type="ChEBI" id="CHEBI:30616"/>
    </ligand>
</feature>
<organism evidence="18 19">
    <name type="scientific">Kitasatospora gansuensis</name>
    <dbReference type="NCBI Taxonomy" id="258050"/>
    <lineage>
        <taxon>Bacteria</taxon>
        <taxon>Bacillati</taxon>
        <taxon>Actinomycetota</taxon>
        <taxon>Actinomycetes</taxon>
        <taxon>Kitasatosporales</taxon>
        <taxon>Streptomycetaceae</taxon>
        <taxon>Kitasatospora</taxon>
    </lineage>
</organism>
<evidence type="ECO:0000256" key="7">
    <source>
        <dbReference type="ARBA" id="ARBA00022741"/>
    </source>
</evidence>
<dbReference type="AlphaFoldDB" id="A0A7W7SBM5"/>
<dbReference type="PIRSF" id="PIRSF001529">
    <property type="entry name" value="Ser-tRNA-synth_IIa"/>
    <property type="match status" value="1"/>
</dbReference>
<evidence type="ECO:0000256" key="9">
    <source>
        <dbReference type="ARBA" id="ARBA00022917"/>
    </source>
</evidence>
<feature type="binding site" evidence="16">
    <location>
        <begin position="253"/>
        <end position="255"/>
    </location>
    <ligand>
        <name>ATP</name>
        <dbReference type="ChEBI" id="CHEBI:30616"/>
    </ligand>
</feature>
<feature type="binding site" evidence="15">
    <location>
        <position position="276"/>
    </location>
    <ligand>
        <name>L-serine</name>
        <dbReference type="ChEBI" id="CHEBI:33384"/>
    </ligand>
</feature>
<evidence type="ECO:0000256" key="16">
    <source>
        <dbReference type="PIRSR" id="PIRSR001529-2"/>
    </source>
</evidence>
<evidence type="ECO:0000256" key="3">
    <source>
        <dbReference type="ARBA" id="ARBA00010728"/>
    </source>
</evidence>
<dbReference type="InterPro" id="IPR015866">
    <property type="entry name" value="Ser-tRNA-synth_1_N"/>
</dbReference>
<dbReference type="GO" id="GO:0005737">
    <property type="term" value="C:cytoplasm"/>
    <property type="evidence" value="ECO:0007669"/>
    <property type="project" value="UniProtKB-SubCell"/>
</dbReference>
<dbReference type="Gene3D" id="3.30.930.10">
    <property type="entry name" value="Bira Bifunctional Protein, Domain 2"/>
    <property type="match status" value="1"/>
</dbReference>
<evidence type="ECO:0000256" key="6">
    <source>
        <dbReference type="ARBA" id="ARBA00022598"/>
    </source>
</evidence>
<keyword evidence="19" id="KW-1185">Reference proteome</keyword>
<feature type="binding site" evidence="15">
    <location>
        <position position="253"/>
    </location>
    <ligand>
        <name>L-serine</name>
        <dbReference type="ChEBI" id="CHEBI:33384"/>
    </ligand>
</feature>
<evidence type="ECO:0000313" key="19">
    <source>
        <dbReference type="Proteomes" id="UP000573327"/>
    </source>
</evidence>
<keyword evidence="6 18" id="KW-0436">Ligase</keyword>
<dbReference type="GO" id="GO:0004828">
    <property type="term" value="F:serine-tRNA ligase activity"/>
    <property type="evidence" value="ECO:0007669"/>
    <property type="project" value="UniProtKB-UniRule"/>
</dbReference>
<evidence type="ECO:0000259" key="17">
    <source>
        <dbReference type="PROSITE" id="PS50862"/>
    </source>
</evidence>
<evidence type="ECO:0000256" key="1">
    <source>
        <dbReference type="ARBA" id="ARBA00004496"/>
    </source>
</evidence>
<dbReference type="PANTHER" id="PTHR43697">
    <property type="entry name" value="SERYL-TRNA SYNTHETASE"/>
    <property type="match status" value="1"/>
</dbReference>